<keyword evidence="10 18" id="KW-1133">Transmembrane helix</keyword>
<feature type="transmembrane region" description="Helical" evidence="18">
    <location>
        <begin position="166"/>
        <end position="189"/>
    </location>
</feature>
<accession>A0A2A2EWU9</accession>
<dbReference type="Proteomes" id="UP000217771">
    <property type="component" value="Unassembled WGS sequence"/>
</dbReference>
<gene>
    <name evidence="18" type="primary">dsbD</name>
    <name evidence="21" type="ORF">CK498_11955</name>
</gene>
<dbReference type="GO" id="GO:0045454">
    <property type="term" value="P:cell redox homeostasis"/>
    <property type="evidence" value="ECO:0007669"/>
    <property type="project" value="TreeGrafter"/>
</dbReference>
<keyword evidence="4 18" id="KW-1003">Cell membrane</keyword>
<evidence type="ECO:0000256" key="14">
    <source>
        <dbReference type="ARBA" id="ARBA00023157"/>
    </source>
</evidence>
<feature type="domain" description="Thioredoxin" evidence="20">
    <location>
        <begin position="460"/>
        <end position="590"/>
    </location>
</feature>
<keyword evidence="12 18" id="KW-0520">NAD</keyword>
<comment type="function">
    <text evidence="18">Required to facilitate the formation of correct disulfide bonds in some periplasmic proteins and for the assembly of the periplasmic c-type cytochromes. Acts by transferring electrons from cytoplasmic thioredoxin to the periplasm. This transfer involves a cascade of disulfide bond formation and reduction steps.</text>
</comment>
<evidence type="ECO:0000256" key="13">
    <source>
        <dbReference type="ARBA" id="ARBA00023136"/>
    </source>
</evidence>
<keyword evidence="8 18" id="KW-0201">Cytochrome c-type biogenesis</keyword>
<dbReference type="SUPFAM" id="SSF74863">
    <property type="entry name" value="Thiol:disulfide interchange protein DsbD, N-terminal domain (DsbD-alpha)"/>
    <property type="match status" value="1"/>
</dbReference>
<keyword evidence="5 18" id="KW-0997">Cell inner membrane</keyword>
<keyword evidence="22" id="KW-1185">Reference proteome</keyword>
<proteinExistence type="inferred from homology"/>
<feature type="transmembrane region" description="Helical" evidence="18">
    <location>
        <begin position="326"/>
        <end position="351"/>
    </location>
</feature>
<feature type="disulfide bond" description="Redox-active" evidence="18">
    <location>
        <begin position="505"/>
        <end position="508"/>
    </location>
</feature>
<evidence type="ECO:0000256" key="6">
    <source>
        <dbReference type="ARBA" id="ARBA00022692"/>
    </source>
</evidence>
<dbReference type="GO" id="GO:0009055">
    <property type="term" value="F:electron transfer activity"/>
    <property type="evidence" value="ECO:0007669"/>
    <property type="project" value="UniProtKB-UniRule"/>
</dbReference>
<feature type="transmembrane region" description="Helical" evidence="18">
    <location>
        <begin position="210"/>
        <end position="235"/>
    </location>
</feature>
<dbReference type="InterPro" id="IPR036929">
    <property type="entry name" value="DsbDN_sf"/>
</dbReference>
<keyword evidence="6 18" id="KW-0812">Transmembrane</keyword>
<feature type="transmembrane region" description="Helical" evidence="18">
    <location>
        <begin position="421"/>
        <end position="442"/>
    </location>
</feature>
<dbReference type="NCBIfam" id="NF001419">
    <property type="entry name" value="PRK00293.1"/>
    <property type="match status" value="1"/>
</dbReference>
<feature type="transmembrane region" description="Helical" evidence="18">
    <location>
        <begin position="363"/>
        <end position="385"/>
    </location>
</feature>
<feature type="disulfide bond" description="Redox-active" evidence="18">
    <location>
        <begin position="110"/>
        <end position="116"/>
    </location>
</feature>
<keyword evidence="9 18" id="KW-0249">Electron transport</keyword>
<comment type="catalytic activity">
    <reaction evidence="16 18">
        <text>[protein]-dithiol + NAD(+) = [protein]-disulfide + NADH + H(+)</text>
        <dbReference type="Rhea" id="RHEA:18749"/>
        <dbReference type="Rhea" id="RHEA-COMP:10593"/>
        <dbReference type="Rhea" id="RHEA-COMP:10594"/>
        <dbReference type="ChEBI" id="CHEBI:15378"/>
        <dbReference type="ChEBI" id="CHEBI:29950"/>
        <dbReference type="ChEBI" id="CHEBI:50058"/>
        <dbReference type="ChEBI" id="CHEBI:57540"/>
        <dbReference type="ChEBI" id="CHEBI:57945"/>
        <dbReference type="EC" id="1.8.1.8"/>
    </reaction>
</comment>
<dbReference type="EC" id="1.8.1.8" evidence="18"/>
<feature type="compositionally biased region" description="Polar residues" evidence="19">
    <location>
        <begin position="141"/>
        <end position="155"/>
    </location>
</feature>
<dbReference type="InterPro" id="IPR022910">
    <property type="entry name" value="Thiol_diS_interchange_DbsD"/>
</dbReference>
<evidence type="ECO:0000256" key="9">
    <source>
        <dbReference type="ARBA" id="ARBA00022982"/>
    </source>
</evidence>
<evidence type="ECO:0000256" key="16">
    <source>
        <dbReference type="ARBA" id="ARBA00047388"/>
    </source>
</evidence>
<keyword evidence="3 18" id="KW-0813">Transport</keyword>
<reference evidence="21 22" key="1">
    <citation type="submission" date="2017-08" db="EMBL/GenBank/DDBJ databases">
        <title>Halomonas alkalisoli sp. nov., isolated from saline alkaline soil.</title>
        <authorList>
            <person name="Wang D."/>
            <person name="Zhang G."/>
        </authorList>
    </citation>
    <scope>NUCLEOTIDE SEQUENCE [LARGE SCALE GENOMIC DNA]</scope>
    <source>
        <strain evidence="21 22">WRN001</strain>
    </source>
</reference>
<feature type="region of interest" description="Disordered" evidence="19">
    <location>
        <begin position="130"/>
        <end position="155"/>
    </location>
</feature>
<feature type="transmembrane region" description="Helical" evidence="18">
    <location>
        <begin position="247"/>
        <end position="271"/>
    </location>
</feature>
<dbReference type="PANTHER" id="PTHR32234:SF0">
    <property type="entry name" value="THIOL:DISULFIDE INTERCHANGE PROTEIN DSBD"/>
    <property type="match status" value="1"/>
</dbReference>
<evidence type="ECO:0000259" key="20">
    <source>
        <dbReference type="PROSITE" id="PS51352"/>
    </source>
</evidence>
<evidence type="ECO:0000313" key="21">
    <source>
        <dbReference type="EMBL" id="PAU76934.1"/>
    </source>
</evidence>
<dbReference type="GO" id="GO:0017004">
    <property type="term" value="P:cytochrome complex assembly"/>
    <property type="evidence" value="ECO:0007669"/>
    <property type="project" value="UniProtKB-UniRule"/>
</dbReference>
<dbReference type="Pfam" id="PF02683">
    <property type="entry name" value="DsbD_TM"/>
    <property type="match status" value="1"/>
</dbReference>
<evidence type="ECO:0000256" key="4">
    <source>
        <dbReference type="ARBA" id="ARBA00022475"/>
    </source>
</evidence>
<dbReference type="Gene3D" id="2.60.40.1250">
    <property type="entry name" value="Thiol:disulfide interchange protein DsbD, N-terminal domain"/>
    <property type="match status" value="1"/>
</dbReference>
<evidence type="ECO:0000313" key="22">
    <source>
        <dbReference type="Proteomes" id="UP000217771"/>
    </source>
</evidence>
<comment type="subcellular location">
    <subcellularLocation>
        <location evidence="1 18">Cell inner membrane</location>
        <topology evidence="1 18">Multi-pass membrane protein</topology>
    </subcellularLocation>
</comment>
<keyword evidence="13 18" id="KW-0472">Membrane</keyword>
<evidence type="ECO:0000256" key="2">
    <source>
        <dbReference type="ARBA" id="ARBA00007241"/>
    </source>
</evidence>
<dbReference type="PROSITE" id="PS51352">
    <property type="entry name" value="THIOREDOXIN_2"/>
    <property type="match status" value="1"/>
</dbReference>
<dbReference type="Pfam" id="PF11412">
    <property type="entry name" value="DsbD_N"/>
    <property type="match status" value="1"/>
</dbReference>
<evidence type="ECO:0000256" key="5">
    <source>
        <dbReference type="ARBA" id="ARBA00022519"/>
    </source>
</evidence>
<dbReference type="InterPro" id="IPR035671">
    <property type="entry name" value="DsbD_gamma"/>
</dbReference>
<comment type="caution">
    <text evidence="21">The sequence shown here is derived from an EMBL/GenBank/DDBJ whole genome shotgun (WGS) entry which is preliminary data.</text>
</comment>
<evidence type="ECO:0000256" key="18">
    <source>
        <dbReference type="HAMAP-Rule" id="MF_00399"/>
    </source>
</evidence>
<dbReference type="InterPro" id="IPR003834">
    <property type="entry name" value="Cyt_c_assmbl_TM_dom"/>
</dbReference>
<keyword evidence="11 18" id="KW-0560">Oxidoreductase</keyword>
<evidence type="ECO:0000256" key="1">
    <source>
        <dbReference type="ARBA" id="ARBA00004429"/>
    </source>
</evidence>
<feature type="transmembrane region" description="Helical" evidence="18">
    <location>
        <begin position="291"/>
        <end position="320"/>
    </location>
</feature>
<dbReference type="Pfam" id="PF13899">
    <property type="entry name" value="Thioredoxin_7"/>
    <property type="match status" value="1"/>
</dbReference>
<comment type="caution">
    <text evidence="18">Lacks conserved residue(s) required for the propagation of feature annotation.</text>
</comment>
<dbReference type="GO" id="GO:0005886">
    <property type="term" value="C:plasma membrane"/>
    <property type="evidence" value="ECO:0007669"/>
    <property type="project" value="UniProtKB-SubCell"/>
</dbReference>
<name>A0A2A2EWU9_9GAMM</name>
<dbReference type="HAMAP" id="MF_00399">
    <property type="entry name" value="DbsD"/>
    <property type="match status" value="1"/>
</dbReference>
<evidence type="ECO:0000256" key="19">
    <source>
        <dbReference type="SAM" id="MobiDB-lite"/>
    </source>
</evidence>
<keyword evidence="15 18" id="KW-0676">Redox-active center</keyword>
<evidence type="ECO:0000256" key="10">
    <source>
        <dbReference type="ARBA" id="ARBA00022989"/>
    </source>
</evidence>
<evidence type="ECO:0000256" key="15">
    <source>
        <dbReference type="ARBA" id="ARBA00023284"/>
    </source>
</evidence>
<comment type="catalytic activity">
    <reaction evidence="17 18">
        <text>[protein]-dithiol + NADP(+) = [protein]-disulfide + NADPH + H(+)</text>
        <dbReference type="Rhea" id="RHEA:18753"/>
        <dbReference type="Rhea" id="RHEA-COMP:10593"/>
        <dbReference type="Rhea" id="RHEA-COMP:10594"/>
        <dbReference type="ChEBI" id="CHEBI:15378"/>
        <dbReference type="ChEBI" id="CHEBI:29950"/>
        <dbReference type="ChEBI" id="CHEBI:50058"/>
        <dbReference type="ChEBI" id="CHEBI:57783"/>
        <dbReference type="ChEBI" id="CHEBI:58349"/>
        <dbReference type="EC" id="1.8.1.8"/>
    </reaction>
</comment>
<evidence type="ECO:0000256" key="11">
    <source>
        <dbReference type="ARBA" id="ARBA00023002"/>
    </source>
</evidence>
<dbReference type="InterPro" id="IPR036249">
    <property type="entry name" value="Thioredoxin-like_sf"/>
</dbReference>
<organism evidence="21 22">
    <name type="scientific">Halomonas salipaludis</name>
    <dbReference type="NCBI Taxonomy" id="2032625"/>
    <lineage>
        <taxon>Bacteria</taxon>
        <taxon>Pseudomonadati</taxon>
        <taxon>Pseudomonadota</taxon>
        <taxon>Gammaproteobacteria</taxon>
        <taxon>Oceanospirillales</taxon>
        <taxon>Halomonadaceae</taxon>
        <taxon>Halomonas</taxon>
    </lineage>
</organism>
<dbReference type="OrthoDB" id="9811036at2"/>
<evidence type="ECO:0000256" key="7">
    <source>
        <dbReference type="ARBA" id="ARBA00022729"/>
    </source>
</evidence>
<evidence type="ECO:0000256" key="12">
    <source>
        <dbReference type="ARBA" id="ARBA00023027"/>
    </source>
</evidence>
<dbReference type="InterPro" id="IPR028250">
    <property type="entry name" value="DsbDN"/>
</dbReference>
<evidence type="ECO:0000256" key="17">
    <source>
        <dbReference type="ARBA" id="ARBA00047804"/>
    </source>
</evidence>
<dbReference type="CDD" id="cd02953">
    <property type="entry name" value="DsbDgamma"/>
    <property type="match status" value="1"/>
</dbReference>
<keyword evidence="14 18" id="KW-1015">Disulfide bond</keyword>
<evidence type="ECO:0000256" key="8">
    <source>
        <dbReference type="ARBA" id="ARBA00022748"/>
    </source>
</evidence>
<dbReference type="Gene3D" id="3.40.30.10">
    <property type="entry name" value="Glutaredoxin"/>
    <property type="match status" value="1"/>
</dbReference>
<dbReference type="PANTHER" id="PTHR32234">
    <property type="entry name" value="THIOL:DISULFIDE INTERCHANGE PROTEIN DSBD"/>
    <property type="match status" value="1"/>
</dbReference>
<dbReference type="SUPFAM" id="SSF52833">
    <property type="entry name" value="Thioredoxin-like"/>
    <property type="match status" value="1"/>
</dbReference>
<feature type="transmembrane region" description="Helical" evidence="18">
    <location>
        <begin position="391"/>
        <end position="409"/>
    </location>
</feature>
<dbReference type="InterPro" id="IPR013766">
    <property type="entry name" value="Thioredoxin_domain"/>
</dbReference>
<sequence>MILLLVSPLSMAQSFFAEESGFLAPDQAFTLSLSREGDSLMAHWEIADEHYLYRHTFEADIDGRSYALSPPRGTLIEDEFFGESEVFHDAVELTLPVADADHVTLTWQGCAEAGLCYPPQQKRIELATLAPSDASPGDTPLASSSPQAPQAEDQQLASRLANAPPLWVLGAFFAMGLLLTFTPCVLPMIPILSSLIIGDQRTAKPTAWRGLGLSLAFVIPMAMTYASLGVAAALAGANLQMLFQAPLFIGIFAVVFVLLAMAMMGVFELTIPQGVTQRLDAALSRVRGGRITGAAAMGVLSAILVGPCMTAPLAGALLYIAETGDAWHGGLALLALGLGMGVPLIAVGTLGPRLLPRPGAWMLRVRVVFGFVLLGMAIWFSTRILPGPLGLALWGALLVGMAIASLQVARELKGKRLATPFLQSLAFTLAAWGLMGLVGAGLGGSDISRPLAQLSPSPTSAGNGAAPADTLTFDTLANQAALDDRLHEASSEGMWTMLEFTADWCITCQIIEREVFGDSEVQRALSDVARLQVDVTDYTADDREIMSALGIIGPPSILFFGPDGDERRHARIIGDIDADGFLRRLTEAGHTTPTSQEMY</sequence>
<dbReference type="GO" id="GO:0047134">
    <property type="term" value="F:protein-disulfide reductase [NAD(P)H] activity"/>
    <property type="evidence" value="ECO:0007669"/>
    <property type="project" value="UniProtKB-UniRule"/>
</dbReference>
<protein>
    <recommendedName>
        <fullName evidence="18">Thiol:disulfide interchange protein DsbD</fullName>
        <ecNumber evidence="18">1.8.1.8</ecNumber>
    </recommendedName>
    <alternativeName>
        <fullName evidence="18">Protein-disulfide reductase</fullName>
        <shortName evidence="18">Disulfide reductase</shortName>
    </alternativeName>
</protein>
<evidence type="ECO:0000256" key="3">
    <source>
        <dbReference type="ARBA" id="ARBA00022448"/>
    </source>
</evidence>
<dbReference type="AlphaFoldDB" id="A0A2A2EWU9"/>
<keyword evidence="7" id="KW-0732">Signal</keyword>
<comment type="similarity">
    <text evidence="2 18">Belongs to the thioredoxin family. DsbD subfamily.</text>
</comment>
<dbReference type="EMBL" id="NSKB01000004">
    <property type="protein sequence ID" value="PAU76934.1"/>
    <property type="molecule type" value="Genomic_DNA"/>
</dbReference>